<dbReference type="Proteomes" id="UP000887229">
    <property type="component" value="Unassembled WGS sequence"/>
</dbReference>
<proteinExistence type="predicted"/>
<dbReference type="EMBL" id="MU251263">
    <property type="protein sequence ID" value="KAG9252168.1"/>
    <property type="molecule type" value="Genomic_DNA"/>
</dbReference>
<comment type="caution">
    <text evidence="2">The sequence shown here is derived from an EMBL/GenBank/DDBJ whole genome shotgun (WGS) entry which is preliminary data.</text>
</comment>
<feature type="compositionally biased region" description="Acidic residues" evidence="1">
    <location>
        <begin position="328"/>
        <end position="343"/>
    </location>
</feature>
<evidence type="ECO:0000256" key="1">
    <source>
        <dbReference type="SAM" id="MobiDB-lite"/>
    </source>
</evidence>
<dbReference type="OrthoDB" id="10396761at2759"/>
<feature type="non-terminal residue" evidence="2">
    <location>
        <position position="343"/>
    </location>
</feature>
<dbReference type="GeneID" id="70294768"/>
<sequence length="343" mass="38141">MPSSHFKATKSSMTDQFQLVVGITLATYTSAVTENPIYEETLVEAIRETLEPANEYTNVVDLNGANMALDGLYMFLNLRQDLTTDEPAIDRAFAEWQKVDVQEVFSKPRGGDPEFQVIVTRDTLKALGRGVRAKGGAMETKAIYRNRVVPIIIGFADRWQRAQTTDETALGQLAYDVYRSDMITKSDALQPISMARPKFHGDARFVLLKTVTLLHAQFARDVLKKQFQYINTCTSYPKEWDTTRSLEDLKLAALSAPTGEALDDAIKQITAVITSEAAADLCVSIRLSKFMTEMLGDFIKAIMEEPSQTNPQESEDMDVQPGTAAVADVEDEDDGAYSEFEGF</sequence>
<dbReference type="AlphaFoldDB" id="A0A9P7ZIM7"/>
<feature type="region of interest" description="Disordered" evidence="1">
    <location>
        <begin position="306"/>
        <end position="343"/>
    </location>
</feature>
<accession>A0A9P7ZIM7</accession>
<gene>
    <name evidence="2" type="ORF">F5Z01DRAFT_661003</name>
</gene>
<evidence type="ECO:0000313" key="2">
    <source>
        <dbReference type="EMBL" id="KAG9252168.1"/>
    </source>
</evidence>
<keyword evidence="3" id="KW-1185">Reference proteome</keyword>
<organism evidence="2 3">
    <name type="scientific">Emericellopsis atlantica</name>
    <dbReference type="NCBI Taxonomy" id="2614577"/>
    <lineage>
        <taxon>Eukaryota</taxon>
        <taxon>Fungi</taxon>
        <taxon>Dikarya</taxon>
        <taxon>Ascomycota</taxon>
        <taxon>Pezizomycotina</taxon>
        <taxon>Sordariomycetes</taxon>
        <taxon>Hypocreomycetidae</taxon>
        <taxon>Hypocreales</taxon>
        <taxon>Bionectriaceae</taxon>
        <taxon>Emericellopsis</taxon>
    </lineage>
</organism>
<dbReference type="RefSeq" id="XP_046116092.1">
    <property type="nucleotide sequence ID" value="XM_046263865.1"/>
</dbReference>
<protein>
    <submittedName>
        <fullName evidence="2">Uncharacterized protein</fullName>
    </submittedName>
</protein>
<reference evidence="2" key="1">
    <citation type="journal article" date="2021" name="IMA Fungus">
        <title>Genomic characterization of three marine fungi, including Emericellopsis atlantica sp. nov. with signatures of a generalist lifestyle and marine biomass degradation.</title>
        <authorList>
            <person name="Hagestad O.C."/>
            <person name="Hou L."/>
            <person name="Andersen J.H."/>
            <person name="Hansen E.H."/>
            <person name="Altermark B."/>
            <person name="Li C."/>
            <person name="Kuhnert E."/>
            <person name="Cox R.J."/>
            <person name="Crous P.W."/>
            <person name="Spatafora J.W."/>
            <person name="Lail K."/>
            <person name="Amirebrahimi M."/>
            <person name="Lipzen A."/>
            <person name="Pangilinan J."/>
            <person name="Andreopoulos W."/>
            <person name="Hayes R.D."/>
            <person name="Ng V."/>
            <person name="Grigoriev I.V."/>
            <person name="Jackson S.A."/>
            <person name="Sutton T.D.S."/>
            <person name="Dobson A.D.W."/>
            <person name="Rama T."/>
        </authorList>
    </citation>
    <scope>NUCLEOTIDE SEQUENCE</scope>
    <source>
        <strain evidence="2">TS7</strain>
    </source>
</reference>
<evidence type="ECO:0000313" key="3">
    <source>
        <dbReference type="Proteomes" id="UP000887229"/>
    </source>
</evidence>
<name>A0A9P7ZIM7_9HYPO</name>